<keyword evidence="3" id="KW-1185">Reference proteome</keyword>
<evidence type="ECO:0008006" key="4">
    <source>
        <dbReference type="Google" id="ProtNLM"/>
    </source>
</evidence>
<dbReference type="AlphaFoldDB" id="A0A255ZSJ0"/>
<keyword evidence="1" id="KW-0472">Membrane</keyword>
<gene>
    <name evidence="2" type="ORF">CHX27_07560</name>
</gene>
<feature type="transmembrane region" description="Helical" evidence="1">
    <location>
        <begin position="40"/>
        <end position="65"/>
    </location>
</feature>
<dbReference type="OrthoDB" id="9342487at2"/>
<keyword evidence="1" id="KW-0812">Transmembrane</keyword>
<name>A0A255ZSJ0_9FLAO</name>
<feature type="transmembrane region" description="Helical" evidence="1">
    <location>
        <begin position="148"/>
        <end position="174"/>
    </location>
</feature>
<comment type="caution">
    <text evidence="2">The sequence shown here is derived from an EMBL/GenBank/DDBJ whole genome shotgun (WGS) entry which is preliminary data.</text>
</comment>
<feature type="transmembrane region" description="Helical" evidence="1">
    <location>
        <begin position="115"/>
        <end position="136"/>
    </location>
</feature>
<feature type="transmembrane region" description="Helical" evidence="1">
    <location>
        <begin position="186"/>
        <end position="205"/>
    </location>
</feature>
<dbReference type="EMBL" id="NOXX01000191">
    <property type="protein sequence ID" value="OYQ44401.1"/>
    <property type="molecule type" value="Genomic_DNA"/>
</dbReference>
<evidence type="ECO:0000313" key="2">
    <source>
        <dbReference type="EMBL" id="OYQ44401.1"/>
    </source>
</evidence>
<dbReference type="RefSeq" id="WP_094486158.1">
    <property type="nucleotide sequence ID" value="NZ_NOXX01000191.1"/>
</dbReference>
<protein>
    <recommendedName>
        <fullName evidence="4">Lysine transporter LysE</fullName>
    </recommendedName>
</protein>
<organism evidence="2 3">
    <name type="scientific">Flavobacterium aurantiibacter</name>
    <dbReference type="NCBI Taxonomy" id="2023067"/>
    <lineage>
        <taxon>Bacteria</taxon>
        <taxon>Pseudomonadati</taxon>
        <taxon>Bacteroidota</taxon>
        <taxon>Flavobacteriia</taxon>
        <taxon>Flavobacteriales</taxon>
        <taxon>Flavobacteriaceae</taxon>
        <taxon>Flavobacterium</taxon>
    </lineage>
</organism>
<feature type="transmembrane region" description="Helical" evidence="1">
    <location>
        <begin position="7"/>
        <end position="28"/>
    </location>
</feature>
<evidence type="ECO:0000313" key="3">
    <source>
        <dbReference type="Proteomes" id="UP000216035"/>
    </source>
</evidence>
<dbReference type="Proteomes" id="UP000216035">
    <property type="component" value="Unassembled WGS sequence"/>
</dbReference>
<feature type="transmembrane region" description="Helical" evidence="1">
    <location>
        <begin position="77"/>
        <end position="95"/>
    </location>
</feature>
<evidence type="ECO:0000256" key="1">
    <source>
        <dbReference type="SAM" id="Phobius"/>
    </source>
</evidence>
<accession>A0A255ZSJ0</accession>
<keyword evidence="1" id="KW-1133">Transmembrane helix</keyword>
<proteinExistence type="predicted"/>
<sequence length="212" mass="23376">MKVLRALLAGFVISFIGSVPLGYLNLVGFSIYSQIGIADLLAFIAGVVLIEALVISSTFYFAALLSKQQRLQFFLKLFSNFFLIAIGFSLLFSSVETQTTVANPFESFGSFQRGIVLSSLNFFQLPFWVAWNIYVVSSKFADTRLDRFSFYLGGTLIGTTVGMLTFIFCLSYLNSGAFTGTFSLKQILGAAFLLLGVVQLSILLYKRISVSK</sequence>
<reference evidence="2 3" key="1">
    <citation type="submission" date="2017-07" db="EMBL/GenBank/DDBJ databases">
        <title>Flavobacterium cyanobacteriorum sp. nov., isolated from cyanobacterial aggregates in a eutrophic lake.</title>
        <authorList>
            <person name="Cai H."/>
        </authorList>
    </citation>
    <scope>NUCLEOTIDE SEQUENCE [LARGE SCALE GENOMIC DNA]</scope>
    <source>
        <strain evidence="2 3">TH167</strain>
    </source>
</reference>